<evidence type="ECO:0000259" key="1">
    <source>
        <dbReference type="Pfam" id="PF05699"/>
    </source>
</evidence>
<gene>
    <name evidence="2" type="ORF">FNK824_LOCUS25828</name>
</gene>
<evidence type="ECO:0000313" key="2">
    <source>
        <dbReference type="EMBL" id="CAF3998970.1"/>
    </source>
</evidence>
<comment type="caution">
    <text evidence="2">The sequence shown here is derived from an EMBL/GenBank/DDBJ whole genome shotgun (WGS) entry which is preliminary data.</text>
</comment>
<proteinExistence type="predicted"/>
<organism evidence="2 3">
    <name type="scientific">Rotaria sordida</name>
    <dbReference type="NCBI Taxonomy" id="392033"/>
    <lineage>
        <taxon>Eukaryota</taxon>
        <taxon>Metazoa</taxon>
        <taxon>Spiralia</taxon>
        <taxon>Gnathifera</taxon>
        <taxon>Rotifera</taxon>
        <taxon>Eurotatoria</taxon>
        <taxon>Bdelloidea</taxon>
        <taxon>Philodinida</taxon>
        <taxon>Philodinidae</taxon>
        <taxon>Rotaria</taxon>
    </lineage>
</organism>
<dbReference type="Proteomes" id="UP000663874">
    <property type="component" value="Unassembled WGS sequence"/>
</dbReference>
<evidence type="ECO:0000313" key="3">
    <source>
        <dbReference type="Proteomes" id="UP000663874"/>
    </source>
</evidence>
<feature type="domain" description="HAT C-terminal dimerisation" evidence="1">
    <location>
        <begin position="10"/>
        <end position="72"/>
    </location>
</feature>
<dbReference type="Pfam" id="PF05699">
    <property type="entry name" value="Dimer_Tnp_hAT"/>
    <property type="match status" value="1"/>
</dbReference>
<dbReference type="AlphaFoldDB" id="A0A819NJQ5"/>
<dbReference type="InterPro" id="IPR008906">
    <property type="entry name" value="HATC_C_dom"/>
</dbReference>
<dbReference type="InterPro" id="IPR012337">
    <property type="entry name" value="RNaseH-like_sf"/>
</dbReference>
<sequence>MTNSGKEDEEYCLLSFSKKKHASYPILVTATARVLAVPTTSAAVEREFSFTDNTITQKRSKLSPDSGNDIVFNH</sequence>
<dbReference type="SUPFAM" id="SSF53098">
    <property type="entry name" value="Ribonuclease H-like"/>
    <property type="match status" value="1"/>
</dbReference>
<name>A0A819NJQ5_9BILA</name>
<protein>
    <recommendedName>
        <fullName evidence="1">HAT C-terminal dimerisation domain-containing protein</fullName>
    </recommendedName>
</protein>
<accession>A0A819NJQ5</accession>
<dbReference type="EMBL" id="CAJOBE010006182">
    <property type="protein sequence ID" value="CAF3998970.1"/>
    <property type="molecule type" value="Genomic_DNA"/>
</dbReference>
<reference evidence="2" key="1">
    <citation type="submission" date="2021-02" db="EMBL/GenBank/DDBJ databases">
        <authorList>
            <person name="Nowell W R."/>
        </authorList>
    </citation>
    <scope>NUCLEOTIDE SEQUENCE</scope>
</reference>
<dbReference type="GO" id="GO:0046983">
    <property type="term" value="F:protein dimerization activity"/>
    <property type="evidence" value="ECO:0007669"/>
    <property type="project" value="InterPro"/>
</dbReference>